<name>A0A9D2SJ45_9FIRM</name>
<gene>
    <name evidence="2" type="ORF">H9704_14095</name>
</gene>
<dbReference type="EMBL" id="DWWT01000077">
    <property type="protein sequence ID" value="HJC07252.1"/>
    <property type="molecule type" value="Genomic_DNA"/>
</dbReference>
<sequence>MEARDINRREILRYLGARSGQRDEAVERLVEDCIGELFAQARPRHIVRQFPLTLGADGEIDGGCFRTRSRNLYKNLRDCGQILVFAATLGTGADQLIRRYSLLEMSRAVVLQAVSAAMIEEYCDQVCGQLREEYEGQGWFLRPRFSPGYGDFPLACQTALLDGLEAGKRIGIKLTDSLLMMPSKSVTAVMGLSRRPGRCLVSGCETCSKTDCAYRRQTAGLDAGMQERK</sequence>
<reference evidence="2" key="2">
    <citation type="submission" date="2021-04" db="EMBL/GenBank/DDBJ databases">
        <authorList>
            <person name="Gilroy R."/>
        </authorList>
    </citation>
    <scope>NUCLEOTIDE SEQUENCE</scope>
    <source>
        <strain evidence="2">CHK180-15479</strain>
    </source>
</reference>
<dbReference type="GO" id="GO:0008705">
    <property type="term" value="F:methionine synthase activity"/>
    <property type="evidence" value="ECO:0007669"/>
    <property type="project" value="InterPro"/>
</dbReference>
<proteinExistence type="predicted"/>
<dbReference type="SUPFAM" id="SSF56507">
    <property type="entry name" value="Methionine synthase activation domain-like"/>
    <property type="match status" value="1"/>
</dbReference>
<dbReference type="AlphaFoldDB" id="A0A9D2SJ45"/>
<reference evidence="2" key="1">
    <citation type="journal article" date="2021" name="PeerJ">
        <title>Extensive microbial diversity within the chicken gut microbiome revealed by metagenomics and culture.</title>
        <authorList>
            <person name="Gilroy R."/>
            <person name="Ravi A."/>
            <person name="Getino M."/>
            <person name="Pursley I."/>
            <person name="Horton D.L."/>
            <person name="Alikhan N.F."/>
            <person name="Baker D."/>
            <person name="Gharbi K."/>
            <person name="Hall N."/>
            <person name="Watson M."/>
            <person name="Adriaenssens E.M."/>
            <person name="Foster-Nyarko E."/>
            <person name="Jarju S."/>
            <person name="Secka A."/>
            <person name="Antonio M."/>
            <person name="Oren A."/>
            <person name="Chaudhuri R.R."/>
            <person name="La Ragione R."/>
            <person name="Hildebrand F."/>
            <person name="Pallen M.J."/>
        </authorList>
    </citation>
    <scope>NUCLEOTIDE SEQUENCE</scope>
    <source>
        <strain evidence="2">CHK180-15479</strain>
    </source>
</reference>
<dbReference type="InterPro" id="IPR017342">
    <property type="entry name" value="S-AdoMet-dep_Met_synth_prd"/>
</dbReference>
<dbReference type="InterPro" id="IPR037010">
    <property type="entry name" value="VitB12-dep_Met_synth_activ_sf"/>
</dbReference>
<dbReference type="Pfam" id="PF02965">
    <property type="entry name" value="Met_synt_B12"/>
    <property type="match status" value="1"/>
</dbReference>
<organism evidence="2 3">
    <name type="scientific">Candidatus Enterocloster excrementipullorum</name>
    <dbReference type="NCBI Taxonomy" id="2838559"/>
    <lineage>
        <taxon>Bacteria</taxon>
        <taxon>Bacillati</taxon>
        <taxon>Bacillota</taxon>
        <taxon>Clostridia</taxon>
        <taxon>Lachnospirales</taxon>
        <taxon>Lachnospiraceae</taxon>
        <taxon>Enterocloster</taxon>
    </lineage>
</organism>
<comment type="caution">
    <text evidence="2">The sequence shown here is derived from an EMBL/GenBank/DDBJ whole genome shotgun (WGS) entry which is preliminary data.</text>
</comment>
<dbReference type="InterPro" id="IPR004223">
    <property type="entry name" value="VitB12-dep_Met_synth_activ_dom"/>
</dbReference>
<accession>A0A9D2SJ45</accession>
<protein>
    <submittedName>
        <fullName evidence="2">Vitamin B12 dependent methionine synthase activation subunit</fullName>
    </submittedName>
</protein>
<evidence type="ECO:0000259" key="1">
    <source>
        <dbReference type="Pfam" id="PF02965"/>
    </source>
</evidence>
<dbReference type="Proteomes" id="UP000823910">
    <property type="component" value="Unassembled WGS sequence"/>
</dbReference>
<evidence type="ECO:0000313" key="3">
    <source>
        <dbReference type="Proteomes" id="UP000823910"/>
    </source>
</evidence>
<evidence type="ECO:0000313" key="2">
    <source>
        <dbReference type="EMBL" id="HJC07252.1"/>
    </source>
</evidence>
<dbReference type="Gene3D" id="3.40.109.40">
    <property type="match status" value="1"/>
</dbReference>
<feature type="domain" description="AdoMet activation" evidence="1">
    <location>
        <begin position="84"/>
        <end position="190"/>
    </location>
</feature>
<dbReference type="PIRSF" id="PIRSF037984">
    <property type="entry name" value="Met_synth_TM0269_prd"/>
    <property type="match status" value="1"/>
</dbReference>